<keyword evidence="8 12" id="KW-0862">Zinc</keyword>
<keyword evidence="3 12" id="KW-1003">Cell membrane</keyword>
<dbReference type="PANTHER" id="PTHR43221">
    <property type="entry name" value="PROTEASE HTPX"/>
    <property type="match status" value="1"/>
</dbReference>
<dbReference type="PANTHER" id="PTHR43221:SF1">
    <property type="entry name" value="PROTEASE HTPX"/>
    <property type="match status" value="1"/>
</dbReference>
<dbReference type="AlphaFoldDB" id="A0A846MXW3"/>
<evidence type="ECO:0000256" key="6">
    <source>
        <dbReference type="ARBA" id="ARBA00022723"/>
    </source>
</evidence>
<dbReference type="CDD" id="cd07336">
    <property type="entry name" value="M48B_HtpX_like"/>
    <property type="match status" value="1"/>
</dbReference>
<evidence type="ECO:0000256" key="11">
    <source>
        <dbReference type="ARBA" id="ARBA00023136"/>
    </source>
</evidence>
<evidence type="ECO:0000256" key="7">
    <source>
        <dbReference type="ARBA" id="ARBA00022801"/>
    </source>
</evidence>
<evidence type="ECO:0000259" key="14">
    <source>
        <dbReference type="Pfam" id="PF01435"/>
    </source>
</evidence>
<dbReference type="NCBIfam" id="NF002363">
    <property type="entry name" value="PRK01345.1"/>
    <property type="match status" value="1"/>
</dbReference>
<feature type="active site" evidence="12">
    <location>
        <position position="131"/>
    </location>
</feature>
<comment type="subcellular location">
    <subcellularLocation>
        <location evidence="1 12">Cell membrane</location>
        <topology evidence="1 12">Multi-pass membrane protein</topology>
    </subcellularLocation>
</comment>
<comment type="cofactor">
    <cofactor evidence="12">
        <name>Zn(2+)</name>
        <dbReference type="ChEBI" id="CHEBI:29105"/>
    </cofactor>
    <text evidence="12">Binds 1 zinc ion per subunit.</text>
</comment>
<comment type="caution">
    <text evidence="15">The sequence shown here is derived from an EMBL/GenBank/DDBJ whole genome shotgun (WGS) entry which is preliminary data.</text>
</comment>
<evidence type="ECO:0000256" key="13">
    <source>
        <dbReference type="SAM" id="MobiDB-lite"/>
    </source>
</evidence>
<feature type="region of interest" description="Disordered" evidence="13">
    <location>
        <begin position="283"/>
        <end position="308"/>
    </location>
</feature>
<keyword evidence="11 12" id="KW-0472">Membrane</keyword>
<dbReference type="InterPro" id="IPR050083">
    <property type="entry name" value="HtpX_protease"/>
</dbReference>
<dbReference type="InterPro" id="IPR001915">
    <property type="entry name" value="Peptidase_M48"/>
</dbReference>
<dbReference type="EMBL" id="JAASRM010000001">
    <property type="protein sequence ID" value="NIK88133.1"/>
    <property type="molecule type" value="Genomic_DNA"/>
</dbReference>
<evidence type="ECO:0000313" key="16">
    <source>
        <dbReference type="Proteomes" id="UP000570514"/>
    </source>
</evidence>
<reference evidence="15 16" key="1">
    <citation type="submission" date="2020-03" db="EMBL/GenBank/DDBJ databases">
        <title>Genomic Encyclopedia of Type Strains, Phase IV (KMG-IV): sequencing the most valuable type-strain genomes for metagenomic binning, comparative biology and taxonomic classification.</title>
        <authorList>
            <person name="Goeker M."/>
        </authorList>
    </citation>
    <scope>NUCLEOTIDE SEQUENCE [LARGE SCALE GENOMIC DNA]</scope>
    <source>
        <strain evidence="15 16">DSM 19867</strain>
    </source>
</reference>
<evidence type="ECO:0000256" key="3">
    <source>
        <dbReference type="ARBA" id="ARBA00022475"/>
    </source>
</evidence>
<dbReference type="Gene3D" id="3.30.2010.10">
    <property type="entry name" value="Metalloproteases ('zincins'), catalytic domain"/>
    <property type="match status" value="1"/>
</dbReference>
<dbReference type="GO" id="GO:0008270">
    <property type="term" value="F:zinc ion binding"/>
    <property type="evidence" value="ECO:0007669"/>
    <property type="project" value="UniProtKB-UniRule"/>
</dbReference>
<evidence type="ECO:0000256" key="9">
    <source>
        <dbReference type="ARBA" id="ARBA00022989"/>
    </source>
</evidence>
<dbReference type="GO" id="GO:0005886">
    <property type="term" value="C:plasma membrane"/>
    <property type="evidence" value="ECO:0007669"/>
    <property type="project" value="UniProtKB-SubCell"/>
</dbReference>
<keyword evidence="10 12" id="KW-0482">Metalloprotease</keyword>
<keyword evidence="9 12" id="KW-1133">Transmembrane helix</keyword>
<evidence type="ECO:0000313" key="15">
    <source>
        <dbReference type="EMBL" id="NIK88133.1"/>
    </source>
</evidence>
<name>A0A846MXW3_9PROT</name>
<dbReference type="HAMAP" id="MF_00188">
    <property type="entry name" value="Pept_M48_protease_HtpX"/>
    <property type="match status" value="1"/>
</dbReference>
<proteinExistence type="inferred from homology"/>
<evidence type="ECO:0000256" key="1">
    <source>
        <dbReference type="ARBA" id="ARBA00004651"/>
    </source>
</evidence>
<evidence type="ECO:0000256" key="4">
    <source>
        <dbReference type="ARBA" id="ARBA00022670"/>
    </source>
</evidence>
<feature type="domain" description="Peptidase M48" evidence="14">
    <location>
        <begin position="66"/>
        <end position="277"/>
    </location>
</feature>
<dbReference type="GO" id="GO:0006508">
    <property type="term" value="P:proteolysis"/>
    <property type="evidence" value="ECO:0007669"/>
    <property type="project" value="UniProtKB-KW"/>
</dbReference>
<feature type="transmembrane region" description="Helical" evidence="12">
    <location>
        <begin position="7"/>
        <end position="24"/>
    </location>
</feature>
<feature type="binding site" evidence="12">
    <location>
        <position position="201"/>
    </location>
    <ligand>
        <name>Zn(2+)</name>
        <dbReference type="ChEBI" id="CHEBI:29105"/>
        <note>catalytic</note>
    </ligand>
</feature>
<sequence>MNTLRTGILMAAMTGLFVGVGALLGGPTGMMMAFIFAVGTNAFAYWNSDKVVLRMYGAQEVDENTAPRLYGMVRDLSKAAGLPMPRVCIVENDQPNAFATGRDPEHAAVCATTGLLNRVNDQELAGVLAHELGHVKNRDTLTMTITATIAGAISMLANFAMFFGGGERRNNGLGIAGVLLVSILAPIAAMLVQATISRTREFEADKAGAEISRHPLWLASALSRIEHAAQVTHNPEAQANPATAHMFIINPLAGGGLAGLFATHPPTEQRIARLRALANTMGEQENPISSVPKAGPWSQPQVTKGPWG</sequence>
<organism evidence="15 16">
    <name type="scientific">Rhizomicrobium palustre</name>
    <dbReference type="NCBI Taxonomy" id="189966"/>
    <lineage>
        <taxon>Bacteria</taxon>
        <taxon>Pseudomonadati</taxon>
        <taxon>Pseudomonadota</taxon>
        <taxon>Alphaproteobacteria</taxon>
        <taxon>Micropepsales</taxon>
        <taxon>Micropepsaceae</taxon>
        <taxon>Rhizomicrobium</taxon>
    </lineage>
</organism>
<keyword evidence="4 12" id="KW-0645">Protease</keyword>
<evidence type="ECO:0000256" key="8">
    <source>
        <dbReference type="ARBA" id="ARBA00022833"/>
    </source>
</evidence>
<feature type="transmembrane region" description="Helical" evidence="12">
    <location>
        <begin position="173"/>
        <end position="192"/>
    </location>
</feature>
<comment type="similarity">
    <text evidence="2 12">Belongs to the peptidase M48B family.</text>
</comment>
<keyword evidence="7 12" id="KW-0378">Hydrolase</keyword>
<dbReference type="Proteomes" id="UP000570514">
    <property type="component" value="Unassembled WGS sequence"/>
</dbReference>
<accession>A0A846MXW3</accession>
<evidence type="ECO:0000256" key="10">
    <source>
        <dbReference type="ARBA" id="ARBA00023049"/>
    </source>
</evidence>
<dbReference type="InterPro" id="IPR022919">
    <property type="entry name" value="Pept_M48_protease_HtpX"/>
</dbReference>
<feature type="transmembrane region" description="Helical" evidence="12">
    <location>
        <begin position="141"/>
        <end position="161"/>
    </location>
</feature>
<evidence type="ECO:0000256" key="5">
    <source>
        <dbReference type="ARBA" id="ARBA00022692"/>
    </source>
</evidence>
<feature type="transmembrane region" description="Helical" evidence="12">
    <location>
        <begin position="30"/>
        <end position="46"/>
    </location>
</feature>
<keyword evidence="6 12" id="KW-0479">Metal-binding</keyword>
<feature type="binding site" evidence="12">
    <location>
        <position position="134"/>
    </location>
    <ligand>
        <name>Zn(2+)</name>
        <dbReference type="ChEBI" id="CHEBI:29105"/>
        <note>catalytic</note>
    </ligand>
</feature>
<feature type="binding site" evidence="12">
    <location>
        <position position="130"/>
    </location>
    <ligand>
        <name>Zn(2+)</name>
        <dbReference type="ChEBI" id="CHEBI:29105"/>
        <note>catalytic</note>
    </ligand>
</feature>
<gene>
    <name evidence="12" type="primary">htpX</name>
    <name evidence="15" type="ORF">FHS83_001451</name>
</gene>
<protein>
    <recommendedName>
        <fullName evidence="12">Protease HtpX homolog</fullName>
        <ecNumber evidence="12">3.4.24.-</ecNumber>
    </recommendedName>
</protein>
<keyword evidence="15" id="KW-0346">Stress response</keyword>
<evidence type="ECO:0000256" key="2">
    <source>
        <dbReference type="ARBA" id="ARBA00009779"/>
    </source>
</evidence>
<dbReference type="GO" id="GO:0004222">
    <property type="term" value="F:metalloendopeptidase activity"/>
    <property type="evidence" value="ECO:0007669"/>
    <property type="project" value="UniProtKB-UniRule"/>
</dbReference>
<dbReference type="EC" id="3.4.24.-" evidence="12"/>
<dbReference type="Pfam" id="PF01435">
    <property type="entry name" value="Peptidase_M48"/>
    <property type="match status" value="1"/>
</dbReference>
<dbReference type="NCBIfam" id="NF002826">
    <property type="entry name" value="PRK03001.1"/>
    <property type="match status" value="1"/>
</dbReference>
<evidence type="ECO:0000256" key="12">
    <source>
        <dbReference type="HAMAP-Rule" id="MF_00188"/>
    </source>
</evidence>
<keyword evidence="5 12" id="KW-0812">Transmembrane</keyword>
<keyword evidence="16" id="KW-1185">Reference proteome</keyword>
<dbReference type="RefSeq" id="WP_167082309.1">
    <property type="nucleotide sequence ID" value="NZ_BAAADC010000001.1"/>
</dbReference>